<evidence type="ECO:0000256" key="1">
    <source>
        <dbReference type="SAM" id="MobiDB-lite"/>
    </source>
</evidence>
<feature type="compositionally biased region" description="Polar residues" evidence="1">
    <location>
        <begin position="40"/>
        <end position="53"/>
    </location>
</feature>
<gene>
    <name evidence="2" type="ORF">P7K49_022754</name>
</gene>
<protein>
    <submittedName>
        <fullName evidence="2">Uncharacterized protein</fullName>
    </submittedName>
</protein>
<name>A0ABQ9UJT1_SAGOE</name>
<proteinExistence type="predicted"/>
<comment type="caution">
    <text evidence="2">The sequence shown here is derived from an EMBL/GenBank/DDBJ whole genome shotgun (WGS) entry which is preliminary data.</text>
</comment>
<reference evidence="2 3" key="1">
    <citation type="submission" date="2023-05" db="EMBL/GenBank/DDBJ databases">
        <title>B98-5 Cell Line De Novo Hybrid Assembly: An Optical Mapping Approach.</title>
        <authorList>
            <person name="Kananen K."/>
            <person name="Auerbach J.A."/>
            <person name="Kautto E."/>
            <person name="Blachly J.S."/>
        </authorList>
    </citation>
    <scope>NUCLEOTIDE SEQUENCE [LARGE SCALE GENOMIC DNA]</scope>
    <source>
        <strain evidence="2">B95-8</strain>
        <tissue evidence="2">Cell line</tissue>
    </source>
</reference>
<evidence type="ECO:0000313" key="2">
    <source>
        <dbReference type="EMBL" id="KAK2097303.1"/>
    </source>
</evidence>
<sequence length="90" mass="9907">MLRLRCGNPVTPEGLSRGIGEVEALVLLHRTHPGEERHPVSQSHANSQENLSSDQKENILRTARSGSTTDRLETQHGSLTPKKPGRFTAE</sequence>
<organism evidence="2 3">
    <name type="scientific">Saguinus oedipus</name>
    <name type="common">Cotton-top tamarin</name>
    <name type="synonym">Oedipomidas oedipus</name>
    <dbReference type="NCBI Taxonomy" id="9490"/>
    <lineage>
        <taxon>Eukaryota</taxon>
        <taxon>Metazoa</taxon>
        <taxon>Chordata</taxon>
        <taxon>Craniata</taxon>
        <taxon>Vertebrata</taxon>
        <taxon>Euteleostomi</taxon>
        <taxon>Mammalia</taxon>
        <taxon>Eutheria</taxon>
        <taxon>Euarchontoglires</taxon>
        <taxon>Primates</taxon>
        <taxon>Haplorrhini</taxon>
        <taxon>Platyrrhini</taxon>
        <taxon>Cebidae</taxon>
        <taxon>Callitrichinae</taxon>
        <taxon>Saguinus</taxon>
    </lineage>
</organism>
<accession>A0ABQ9UJT1</accession>
<evidence type="ECO:0000313" key="3">
    <source>
        <dbReference type="Proteomes" id="UP001266305"/>
    </source>
</evidence>
<dbReference type="Proteomes" id="UP001266305">
    <property type="component" value="Unassembled WGS sequence"/>
</dbReference>
<keyword evidence="3" id="KW-1185">Reference proteome</keyword>
<dbReference type="EMBL" id="JASSZA010000011">
    <property type="protein sequence ID" value="KAK2097303.1"/>
    <property type="molecule type" value="Genomic_DNA"/>
</dbReference>
<feature type="region of interest" description="Disordered" evidence="1">
    <location>
        <begin position="31"/>
        <end position="90"/>
    </location>
</feature>